<sequence length="402" mass="42717">MIAAARLVLAVFLKEMLETLRDRRTLVVALALPVVLMPVVTLGVPYLAERQRHQRERAASRVAIVGGSFAPDLIREGEAQGLIRRVDAADPIHALLVGRLDAVVEIPPDFAARVQTGNGQVTIVFDESEAGSVVARQRLQEVVAAYAARLAERRLRSRGLTRDDLTPIHAASRSVADQRRLGGALLASLLPFFIAIWAVLGGQHAALDVGAGERERLTLDTLLVAPPSRWVLTLGKFLAVAAASLGAVVVVIVATLVSLRLGAAWGLAELRRASVVISAGPALWILIVSGLLAGFLGAAQLALSLFARSIREAQQYFTPLYLMITLPAMAAPFLEGWDRSGWTYLAPGLGPMFALRGLLLGDLAVQHLAATLGATALFGGLALVLAVRSLRQEPESPAGARP</sequence>
<dbReference type="Pfam" id="PF12679">
    <property type="entry name" value="ABC2_membrane_2"/>
    <property type="match status" value="1"/>
</dbReference>
<proteinExistence type="predicted"/>
<protein>
    <submittedName>
        <fullName evidence="2">ABC transporter permease</fullName>
    </submittedName>
</protein>
<feature type="transmembrane region" description="Helical" evidence="1">
    <location>
        <begin position="181"/>
        <end position="200"/>
    </location>
</feature>
<comment type="caution">
    <text evidence="2">The sequence shown here is derived from an EMBL/GenBank/DDBJ whole genome shotgun (WGS) entry which is preliminary data.</text>
</comment>
<dbReference type="Proteomes" id="UP000318834">
    <property type="component" value="Unassembled WGS sequence"/>
</dbReference>
<keyword evidence="1" id="KW-0472">Membrane</keyword>
<dbReference type="EMBL" id="VBAP01000048">
    <property type="protein sequence ID" value="TMI75007.1"/>
    <property type="molecule type" value="Genomic_DNA"/>
</dbReference>
<feature type="transmembrane region" description="Helical" evidence="1">
    <location>
        <begin position="273"/>
        <end position="296"/>
    </location>
</feature>
<dbReference type="GO" id="GO:0005886">
    <property type="term" value="C:plasma membrane"/>
    <property type="evidence" value="ECO:0007669"/>
    <property type="project" value="UniProtKB-SubCell"/>
</dbReference>
<keyword evidence="1" id="KW-0812">Transmembrane</keyword>
<feature type="transmembrane region" description="Helical" evidence="1">
    <location>
        <begin position="316"/>
        <end position="334"/>
    </location>
</feature>
<reference evidence="2 3" key="1">
    <citation type="journal article" date="2019" name="Nat. Microbiol.">
        <title>Mediterranean grassland soil C-N compound turnover is dependent on rainfall and depth, and is mediated by genomically divergent microorganisms.</title>
        <authorList>
            <person name="Diamond S."/>
            <person name="Andeer P.F."/>
            <person name="Li Z."/>
            <person name="Crits-Christoph A."/>
            <person name="Burstein D."/>
            <person name="Anantharaman K."/>
            <person name="Lane K.R."/>
            <person name="Thomas B.C."/>
            <person name="Pan C."/>
            <person name="Northen T.R."/>
            <person name="Banfield J.F."/>
        </authorList>
    </citation>
    <scope>NUCLEOTIDE SEQUENCE [LARGE SCALE GENOMIC DNA]</scope>
    <source>
        <strain evidence="2">NP_8</strain>
    </source>
</reference>
<dbReference type="PANTHER" id="PTHR43471">
    <property type="entry name" value="ABC TRANSPORTER PERMEASE"/>
    <property type="match status" value="1"/>
</dbReference>
<feature type="transmembrane region" description="Helical" evidence="1">
    <location>
        <begin position="341"/>
        <end position="359"/>
    </location>
</feature>
<accession>A0A537IUR9</accession>
<keyword evidence="1" id="KW-1133">Transmembrane helix</keyword>
<gene>
    <name evidence="2" type="ORF">E6H05_07205</name>
</gene>
<dbReference type="AlphaFoldDB" id="A0A537IUR9"/>
<name>A0A537IUR9_9BACT</name>
<dbReference type="PANTHER" id="PTHR43471:SF3">
    <property type="entry name" value="ABC TRANSPORTER PERMEASE PROTEIN NATB"/>
    <property type="match status" value="1"/>
</dbReference>
<organism evidence="2 3">
    <name type="scientific">Candidatus Segetimicrobium genomatis</name>
    <dbReference type="NCBI Taxonomy" id="2569760"/>
    <lineage>
        <taxon>Bacteria</taxon>
        <taxon>Bacillati</taxon>
        <taxon>Candidatus Sysuimicrobiota</taxon>
        <taxon>Candidatus Sysuimicrobiia</taxon>
        <taxon>Candidatus Sysuimicrobiales</taxon>
        <taxon>Candidatus Segetimicrobiaceae</taxon>
        <taxon>Candidatus Segetimicrobium</taxon>
    </lineage>
</organism>
<evidence type="ECO:0000313" key="3">
    <source>
        <dbReference type="Proteomes" id="UP000318834"/>
    </source>
</evidence>
<feature type="transmembrane region" description="Helical" evidence="1">
    <location>
        <begin position="237"/>
        <end position="261"/>
    </location>
</feature>
<feature type="transmembrane region" description="Helical" evidence="1">
    <location>
        <begin position="27"/>
        <end position="48"/>
    </location>
</feature>
<evidence type="ECO:0000313" key="2">
    <source>
        <dbReference type="EMBL" id="TMI75007.1"/>
    </source>
</evidence>
<feature type="transmembrane region" description="Helical" evidence="1">
    <location>
        <begin position="365"/>
        <end position="387"/>
    </location>
</feature>
<dbReference type="GO" id="GO:0140359">
    <property type="term" value="F:ABC-type transporter activity"/>
    <property type="evidence" value="ECO:0007669"/>
    <property type="project" value="InterPro"/>
</dbReference>
<evidence type="ECO:0000256" key="1">
    <source>
        <dbReference type="SAM" id="Phobius"/>
    </source>
</evidence>